<dbReference type="RefSeq" id="WP_117877051.1">
    <property type="nucleotide sequence ID" value="NZ_JADMNX010000001.1"/>
</dbReference>
<dbReference type="AlphaFoldDB" id="A0AAW6E0N2"/>
<evidence type="ECO:0000259" key="1">
    <source>
        <dbReference type="Pfam" id="PF08937"/>
    </source>
</evidence>
<sequence length="188" mass="21623">MAYRNGTYIAFDGQGKTDPTQSDLKYLGLLRSWDKNSNFDFHFIDSHKKTAAVLDSSLRKTLENRLMERMRNSKNMLLVLSGETNYNRGLLNFEIEKAVDLYELPLIIAYTDCSHVINYDDYSIRWPKVLVDRVNDGSANAIHIPFKKKAIIEALNRFSVNSTGSDILRGPDNVFSKEAYAQWGYYFS</sequence>
<dbReference type="InterPro" id="IPR015032">
    <property type="entry name" value="ThsB__TIR-like_domain"/>
</dbReference>
<accession>A0AAW6E0N2</accession>
<protein>
    <recommendedName>
        <fullName evidence="1">Thoeris protein ThsB TIR-like domain-containing protein</fullName>
    </recommendedName>
</protein>
<dbReference type="Proteomes" id="UP001211421">
    <property type="component" value="Unassembled WGS sequence"/>
</dbReference>
<dbReference type="Pfam" id="PF08937">
    <property type="entry name" value="ThsB_TIR"/>
    <property type="match status" value="1"/>
</dbReference>
<feature type="domain" description="Thoeris protein ThsB TIR-like" evidence="1">
    <location>
        <begin position="8"/>
        <end position="112"/>
    </location>
</feature>
<evidence type="ECO:0000313" key="3">
    <source>
        <dbReference type="Proteomes" id="UP001211421"/>
    </source>
</evidence>
<reference evidence="2" key="1">
    <citation type="submission" date="2023-01" db="EMBL/GenBank/DDBJ databases">
        <title>Human gut microbiome strain richness.</title>
        <authorList>
            <person name="Chen-Liaw A."/>
        </authorList>
    </citation>
    <scope>NUCLEOTIDE SEQUENCE</scope>
    <source>
        <strain evidence="2">D59st1_B8_D59t2_181005</strain>
    </source>
</reference>
<gene>
    <name evidence="2" type="ORF">PNV70_00715</name>
</gene>
<dbReference type="EMBL" id="JAQMLS010000001">
    <property type="protein sequence ID" value="MDB8740584.1"/>
    <property type="molecule type" value="Genomic_DNA"/>
</dbReference>
<comment type="caution">
    <text evidence="2">The sequence shown here is derived from an EMBL/GenBank/DDBJ whole genome shotgun (WGS) entry which is preliminary data.</text>
</comment>
<evidence type="ECO:0000313" key="2">
    <source>
        <dbReference type="EMBL" id="MDB8740584.1"/>
    </source>
</evidence>
<name>A0AAW6E0N2_9FIRM</name>
<proteinExistence type="predicted"/>
<organism evidence="2 3">
    <name type="scientific">Ruminococcus bicirculans</name>
    <name type="common">ex Wegman et al. 2014</name>
    <dbReference type="NCBI Taxonomy" id="1160721"/>
    <lineage>
        <taxon>Bacteria</taxon>
        <taxon>Bacillati</taxon>
        <taxon>Bacillota</taxon>
        <taxon>Clostridia</taxon>
        <taxon>Eubacteriales</taxon>
        <taxon>Oscillospiraceae</taxon>
        <taxon>Ruminococcus</taxon>
    </lineage>
</organism>
<dbReference type="Gene3D" id="3.40.50.11200">
    <property type="match status" value="1"/>
</dbReference>